<feature type="compositionally biased region" description="Basic and acidic residues" evidence="2">
    <location>
        <begin position="155"/>
        <end position="164"/>
    </location>
</feature>
<evidence type="ECO:0000256" key="1">
    <source>
        <dbReference type="SAM" id="Coils"/>
    </source>
</evidence>
<keyword evidence="4" id="KW-1185">Reference proteome</keyword>
<comment type="caution">
    <text evidence="3">The sequence shown here is derived from an EMBL/GenBank/DDBJ whole genome shotgun (WGS) entry which is preliminary data.</text>
</comment>
<evidence type="ECO:0000313" key="4">
    <source>
        <dbReference type="Proteomes" id="UP001160148"/>
    </source>
</evidence>
<feature type="coiled-coil region" evidence="1">
    <location>
        <begin position="100"/>
        <end position="141"/>
    </location>
</feature>
<proteinExistence type="predicted"/>
<keyword evidence="1" id="KW-0175">Coiled coil</keyword>
<evidence type="ECO:0000256" key="2">
    <source>
        <dbReference type="SAM" id="MobiDB-lite"/>
    </source>
</evidence>
<feature type="region of interest" description="Disordered" evidence="2">
    <location>
        <begin position="152"/>
        <end position="173"/>
    </location>
</feature>
<name>A0AAV0WI36_9HEMI</name>
<protein>
    <submittedName>
        <fullName evidence="3">Uncharacterized protein</fullName>
    </submittedName>
</protein>
<reference evidence="3 4" key="1">
    <citation type="submission" date="2023-01" db="EMBL/GenBank/DDBJ databases">
        <authorList>
            <person name="Whitehead M."/>
        </authorList>
    </citation>
    <scope>NUCLEOTIDE SEQUENCE [LARGE SCALE GENOMIC DNA]</scope>
</reference>
<sequence>MLNSSCNVKKGSSPKQPNVMVPCVESECSAERQRQLIDCLTYEAIASQNLDDQLALNVRSLDGQLVAATDDRERSTAVLFEVANRMNAANCEYRQSVAAADTATRQLAEQREVVRDAQALVNNLTAQLAEAQASITALVQLKQETDEFSVYATENRPKSKELRRAGGTGSDVV</sequence>
<evidence type="ECO:0000313" key="3">
    <source>
        <dbReference type="EMBL" id="CAI6355317.1"/>
    </source>
</evidence>
<dbReference type="EMBL" id="CARXXK010000002">
    <property type="protein sequence ID" value="CAI6355317.1"/>
    <property type="molecule type" value="Genomic_DNA"/>
</dbReference>
<dbReference type="AlphaFoldDB" id="A0AAV0WI36"/>
<accession>A0AAV0WI36</accession>
<dbReference type="Proteomes" id="UP001160148">
    <property type="component" value="Unassembled WGS sequence"/>
</dbReference>
<organism evidence="3 4">
    <name type="scientific">Macrosiphum euphorbiae</name>
    <name type="common">potato aphid</name>
    <dbReference type="NCBI Taxonomy" id="13131"/>
    <lineage>
        <taxon>Eukaryota</taxon>
        <taxon>Metazoa</taxon>
        <taxon>Ecdysozoa</taxon>
        <taxon>Arthropoda</taxon>
        <taxon>Hexapoda</taxon>
        <taxon>Insecta</taxon>
        <taxon>Pterygota</taxon>
        <taxon>Neoptera</taxon>
        <taxon>Paraneoptera</taxon>
        <taxon>Hemiptera</taxon>
        <taxon>Sternorrhyncha</taxon>
        <taxon>Aphidomorpha</taxon>
        <taxon>Aphidoidea</taxon>
        <taxon>Aphididae</taxon>
        <taxon>Macrosiphini</taxon>
        <taxon>Macrosiphum</taxon>
    </lineage>
</organism>
<gene>
    <name evidence="3" type="ORF">MEUPH1_LOCUS11186</name>
</gene>